<dbReference type="SUPFAM" id="SSF55920">
    <property type="entry name" value="Creatinase/aminopeptidase"/>
    <property type="match status" value="1"/>
</dbReference>
<evidence type="ECO:0000259" key="3">
    <source>
        <dbReference type="Pfam" id="PF01321"/>
    </source>
</evidence>
<dbReference type="InterPro" id="IPR000994">
    <property type="entry name" value="Pept_M24"/>
</dbReference>
<accession>A0A975D633</accession>
<evidence type="ECO:0000313" key="5">
    <source>
        <dbReference type="Proteomes" id="UP000664914"/>
    </source>
</evidence>
<dbReference type="InterPro" id="IPR000587">
    <property type="entry name" value="Creatinase_N"/>
</dbReference>
<keyword evidence="4" id="KW-0378">Hydrolase</keyword>
<dbReference type="GO" id="GO:0004177">
    <property type="term" value="F:aminopeptidase activity"/>
    <property type="evidence" value="ECO:0007669"/>
    <property type="project" value="UniProtKB-KW"/>
</dbReference>
<evidence type="ECO:0000313" key="4">
    <source>
        <dbReference type="EMBL" id="QTH23750.1"/>
    </source>
</evidence>
<dbReference type="InterPro" id="IPR029149">
    <property type="entry name" value="Creatin/AminoP/Spt16_N"/>
</dbReference>
<reference evidence="4" key="2">
    <citation type="submission" date="2021-04" db="EMBL/GenBank/DDBJ databases">
        <title>Isolation and genomic analysis of the ibuprofen-degrading bacterium Sphingomonas strain MPO218.</title>
        <authorList>
            <person name="Aulestia M."/>
            <person name="Flores A."/>
            <person name="Mangas E.L."/>
            <person name="Perez-Pulido A.J."/>
            <person name="Santero E."/>
            <person name="Camacho E.M."/>
        </authorList>
    </citation>
    <scope>NUCLEOTIDE SEQUENCE</scope>
    <source>
        <strain evidence="4">MPO218</strain>
    </source>
</reference>
<keyword evidence="1" id="KW-0732">Signal</keyword>
<dbReference type="PANTHER" id="PTHR46112:SF3">
    <property type="entry name" value="AMINOPEPTIDASE YPDF"/>
    <property type="match status" value="1"/>
</dbReference>
<dbReference type="Proteomes" id="UP000664914">
    <property type="component" value="Chromosome"/>
</dbReference>
<evidence type="ECO:0000256" key="1">
    <source>
        <dbReference type="SAM" id="SignalP"/>
    </source>
</evidence>
<sequence>MMRASRRELLIGGGLAGLALMAAPPAWAADAAAGLAPMTGGAKPISTQERLGRIARAQELMRAQDIGALLVEAGSSLLYFTGIDWWRSERLTAAIIPADGDVLIVTPGFEEPSIRESLAVPGDVHVWQEDESPIALISDFLQRRKLDKGAIAIEETVRFFAVDGLQQALPDARIVSGASVVRGCRMIKSPAELALMQLAADIQIAAFRHVAPRIERGMSQQDIQAMLIAASRALGGETDGGLILIGESSAYPHGSHIPRRVADGEVILFDAGVTVLGYQSDISRTMIFGRAADAKQRLLFDQVRRGQDIAMETARVGTPAGKVDDAVRAYYASLGYGPGYKLPGTPHRTGHGIGMDGHEPVNLVHGETTPLAPGMCFSNEPGIYIPGAFGVRIEDCFHMTADGPRWFTRPPASIDRPFD</sequence>
<keyword evidence="4" id="KW-0031">Aminopeptidase</keyword>
<feature type="signal peptide" evidence="1">
    <location>
        <begin position="1"/>
        <end position="28"/>
    </location>
</feature>
<feature type="domain" description="Creatinase N-terminal" evidence="3">
    <location>
        <begin position="53"/>
        <end position="187"/>
    </location>
</feature>
<dbReference type="EMBL" id="CP059319">
    <property type="protein sequence ID" value="QTH23750.1"/>
    <property type="molecule type" value="Genomic_DNA"/>
</dbReference>
<dbReference type="PANTHER" id="PTHR46112">
    <property type="entry name" value="AMINOPEPTIDASE"/>
    <property type="match status" value="1"/>
</dbReference>
<dbReference type="Gene3D" id="3.40.350.10">
    <property type="entry name" value="Creatinase/prolidase N-terminal domain"/>
    <property type="match status" value="1"/>
</dbReference>
<dbReference type="Pfam" id="PF01321">
    <property type="entry name" value="Creatinase_N"/>
    <property type="match status" value="1"/>
</dbReference>
<name>A0A975D633_9SPHN</name>
<dbReference type="RefSeq" id="WP_208633968.1">
    <property type="nucleotide sequence ID" value="NZ_CP059319.1"/>
</dbReference>
<dbReference type="InterPro" id="IPR006311">
    <property type="entry name" value="TAT_signal"/>
</dbReference>
<gene>
    <name evidence="4" type="ORF">HRJ34_09710</name>
</gene>
<dbReference type="Gene3D" id="3.90.230.10">
    <property type="entry name" value="Creatinase/methionine aminopeptidase superfamily"/>
    <property type="match status" value="1"/>
</dbReference>
<protein>
    <submittedName>
        <fullName evidence="4">Aminopeptidase P family protein</fullName>
    </submittedName>
</protein>
<organism evidence="4 5">
    <name type="scientific">Rhizorhabdus wittichii</name>
    <dbReference type="NCBI Taxonomy" id="160791"/>
    <lineage>
        <taxon>Bacteria</taxon>
        <taxon>Pseudomonadati</taxon>
        <taxon>Pseudomonadota</taxon>
        <taxon>Alphaproteobacteria</taxon>
        <taxon>Sphingomonadales</taxon>
        <taxon>Sphingomonadaceae</taxon>
        <taxon>Rhizorhabdus</taxon>
    </lineage>
</organism>
<dbReference type="InterPro" id="IPR036005">
    <property type="entry name" value="Creatinase/aminopeptidase-like"/>
</dbReference>
<dbReference type="InterPro" id="IPR050659">
    <property type="entry name" value="Peptidase_M24B"/>
</dbReference>
<proteinExistence type="predicted"/>
<dbReference type="AlphaFoldDB" id="A0A975D633"/>
<keyword evidence="4" id="KW-0645">Protease</keyword>
<dbReference type="SUPFAM" id="SSF53092">
    <property type="entry name" value="Creatinase/prolidase N-terminal domain"/>
    <property type="match status" value="1"/>
</dbReference>
<evidence type="ECO:0000259" key="2">
    <source>
        <dbReference type="Pfam" id="PF00557"/>
    </source>
</evidence>
<dbReference type="Pfam" id="PF00557">
    <property type="entry name" value="Peptidase_M24"/>
    <property type="match status" value="1"/>
</dbReference>
<dbReference type="PROSITE" id="PS51318">
    <property type="entry name" value="TAT"/>
    <property type="match status" value="1"/>
</dbReference>
<feature type="chain" id="PRO_5036915981" evidence="1">
    <location>
        <begin position="29"/>
        <end position="419"/>
    </location>
</feature>
<reference evidence="4" key="1">
    <citation type="submission" date="2020-07" db="EMBL/GenBank/DDBJ databases">
        <authorList>
            <person name="Camacho E."/>
        </authorList>
    </citation>
    <scope>NUCLEOTIDE SEQUENCE</scope>
    <source>
        <strain evidence="4">MPO218</strain>
    </source>
</reference>
<feature type="domain" description="Peptidase M24" evidence="2">
    <location>
        <begin position="195"/>
        <end position="400"/>
    </location>
</feature>